<protein>
    <submittedName>
        <fullName evidence="2">Methyltransferase domain-containing protein</fullName>
    </submittedName>
</protein>
<proteinExistence type="predicted"/>
<organism evidence="2 3">
    <name type="scientific">Natronomonas salsuginis</name>
    <dbReference type="NCBI Taxonomy" id="2217661"/>
    <lineage>
        <taxon>Archaea</taxon>
        <taxon>Methanobacteriati</taxon>
        <taxon>Methanobacteriota</taxon>
        <taxon>Stenosarchaea group</taxon>
        <taxon>Halobacteria</taxon>
        <taxon>Halobacteriales</taxon>
        <taxon>Natronomonadaceae</taxon>
        <taxon>Natronomonas</taxon>
    </lineage>
</organism>
<dbReference type="OrthoDB" id="182741at2157"/>
<dbReference type="Pfam" id="PF13649">
    <property type="entry name" value="Methyltransf_25"/>
    <property type="match status" value="1"/>
</dbReference>
<dbReference type="SUPFAM" id="SSF53335">
    <property type="entry name" value="S-adenosyl-L-methionine-dependent methyltransferases"/>
    <property type="match status" value="1"/>
</dbReference>
<dbReference type="Gene3D" id="3.40.50.150">
    <property type="entry name" value="Vaccinia Virus protein VP39"/>
    <property type="match status" value="1"/>
</dbReference>
<evidence type="ECO:0000313" key="2">
    <source>
        <dbReference type="EMBL" id="TKR25728.1"/>
    </source>
</evidence>
<comment type="caution">
    <text evidence="2">The sequence shown here is derived from an EMBL/GenBank/DDBJ whole genome shotgun (WGS) entry which is preliminary data.</text>
</comment>
<dbReference type="GO" id="GO:0008168">
    <property type="term" value="F:methyltransferase activity"/>
    <property type="evidence" value="ECO:0007669"/>
    <property type="project" value="UniProtKB-KW"/>
</dbReference>
<reference evidence="2 3" key="1">
    <citation type="submission" date="2019-04" db="EMBL/GenBank/DDBJ databases">
        <title>Natronomonas sp. F20-122 a newhaloarchaeon isolated from a saline saltern of Isla Bacuta, Huelva, Spain.</title>
        <authorList>
            <person name="Duran-Viseras A."/>
            <person name="Sanchez-Porro C."/>
            <person name="Ventosa A."/>
        </authorList>
    </citation>
    <scope>NUCLEOTIDE SEQUENCE [LARGE SCALE GENOMIC DNA]</scope>
    <source>
        <strain evidence="2 3">F20-122</strain>
    </source>
</reference>
<dbReference type="Proteomes" id="UP000308037">
    <property type="component" value="Unassembled WGS sequence"/>
</dbReference>
<dbReference type="CDD" id="cd02440">
    <property type="entry name" value="AdoMet_MTases"/>
    <property type="match status" value="1"/>
</dbReference>
<dbReference type="AlphaFoldDB" id="A0A4U5JCW9"/>
<sequence length="232" mass="24475">MTARDIADFYGRWAGLYDRLATAPGVARWRRAAAERTATEGDVVVEMGCGTGANLPYLGDRVGPDGYVIGVDIARPLLDRARDRVDGYDNVAVVRGDATVPPIARVDAVLATFVCGLLSDPAGVVDRWCKVIGPGGGRVAVLDATTSDDPRGRPLNPLFRAFVAAGAPDGGLGDVLSAPFGRFDEPLTRRVEASRTALADRTVDRTFETFGLGFVGLFAGTVEAAEIDHRAG</sequence>
<keyword evidence="3" id="KW-1185">Reference proteome</keyword>
<dbReference type="EMBL" id="QKNX01000003">
    <property type="protein sequence ID" value="TKR25728.1"/>
    <property type="molecule type" value="Genomic_DNA"/>
</dbReference>
<name>A0A4U5JCW9_9EURY</name>
<dbReference type="InterPro" id="IPR029063">
    <property type="entry name" value="SAM-dependent_MTases_sf"/>
</dbReference>
<dbReference type="GO" id="GO:0032259">
    <property type="term" value="P:methylation"/>
    <property type="evidence" value="ECO:0007669"/>
    <property type="project" value="UniProtKB-KW"/>
</dbReference>
<keyword evidence="2" id="KW-0808">Transferase</keyword>
<accession>A0A4U5JCW9</accession>
<evidence type="ECO:0000313" key="3">
    <source>
        <dbReference type="Proteomes" id="UP000308037"/>
    </source>
</evidence>
<dbReference type="InterPro" id="IPR041698">
    <property type="entry name" value="Methyltransf_25"/>
</dbReference>
<dbReference type="RefSeq" id="WP_137276735.1">
    <property type="nucleotide sequence ID" value="NZ_QKNX01000003.1"/>
</dbReference>
<evidence type="ECO:0000259" key="1">
    <source>
        <dbReference type="Pfam" id="PF13649"/>
    </source>
</evidence>
<keyword evidence="2" id="KW-0489">Methyltransferase</keyword>
<gene>
    <name evidence="2" type="ORF">DM868_09995</name>
</gene>
<feature type="domain" description="Methyltransferase" evidence="1">
    <location>
        <begin position="44"/>
        <end position="136"/>
    </location>
</feature>